<gene>
    <name evidence="9" type="ORF">RYX45_17445</name>
</gene>
<feature type="domain" description="Fe/B12 periplasmic-binding" evidence="8">
    <location>
        <begin position="86"/>
        <end position="344"/>
    </location>
</feature>
<organism evidence="9 10">
    <name type="scientific">Alkalihalophilus pseudofirmus</name>
    <name type="common">Bacillus pseudofirmus</name>
    <dbReference type="NCBI Taxonomy" id="79885"/>
    <lineage>
        <taxon>Bacteria</taxon>
        <taxon>Bacillati</taxon>
        <taxon>Bacillota</taxon>
        <taxon>Bacilli</taxon>
        <taxon>Bacillales</taxon>
        <taxon>Bacillaceae</taxon>
        <taxon>Alkalihalophilus</taxon>
    </lineage>
</organism>
<dbReference type="InterPro" id="IPR051313">
    <property type="entry name" value="Bact_iron-sidero_bind"/>
</dbReference>
<feature type="compositionally biased region" description="Acidic residues" evidence="6">
    <location>
        <begin position="38"/>
        <end position="66"/>
    </location>
</feature>
<evidence type="ECO:0000256" key="7">
    <source>
        <dbReference type="SAM" id="SignalP"/>
    </source>
</evidence>
<dbReference type="InterPro" id="IPR033870">
    <property type="entry name" value="FatB"/>
</dbReference>
<dbReference type="PANTHER" id="PTHR30532">
    <property type="entry name" value="IRON III DICITRATE-BINDING PERIPLASMIC PROTEIN"/>
    <property type="match status" value="1"/>
</dbReference>
<name>A0AAJ2NR79_ALKPS</name>
<feature type="region of interest" description="Disordered" evidence="6">
    <location>
        <begin position="38"/>
        <end position="67"/>
    </location>
</feature>
<protein>
    <submittedName>
        <fullName evidence="9">Siderophore ABC transporter substrate-binding protein</fullName>
    </submittedName>
</protein>
<comment type="subcellular location">
    <subcellularLocation>
        <location evidence="1">Cell membrane</location>
        <topology evidence="1">Lipid-anchor</topology>
    </subcellularLocation>
</comment>
<dbReference type="SUPFAM" id="SSF53807">
    <property type="entry name" value="Helical backbone' metal receptor"/>
    <property type="match status" value="1"/>
</dbReference>
<evidence type="ECO:0000256" key="3">
    <source>
        <dbReference type="ARBA" id="ARBA00022448"/>
    </source>
</evidence>
<dbReference type="GO" id="GO:0005886">
    <property type="term" value="C:plasma membrane"/>
    <property type="evidence" value="ECO:0007669"/>
    <property type="project" value="UniProtKB-SubCell"/>
</dbReference>
<evidence type="ECO:0000256" key="6">
    <source>
        <dbReference type="SAM" id="MobiDB-lite"/>
    </source>
</evidence>
<dbReference type="Pfam" id="PF01497">
    <property type="entry name" value="Peripla_BP_2"/>
    <property type="match status" value="1"/>
</dbReference>
<reference evidence="9" key="1">
    <citation type="submission" date="2023-10" db="EMBL/GenBank/DDBJ databases">
        <title>Screening of Alkalihalophilus pseudofirmusBZ-TG-HK211 and Its Alleviation of Salt Stress on Rapeseed Growth.</title>
        <authorList>
            <person name="Zhao B."/>
            <person name="Guo T."/>
        </authorList>
    </citation>
    <scope>NUCLEOTIDE SEQUENCE</scope>
    <source>
        <strain evidence="9">BZ-TG-HK211</strain>
    </source>
</reference>
<dbReference type="EMBL" id="JAWJAY010000006">
    <property type="protein sequence ID" value="MDV2886983.1"/>
    <property type="molecule type" value="Genomic_DNA"/>
</dbReference>
<feature type="chain" id="PRO_5042491070" evidence="7">
    <location>
        <begin position="28"/>
        <end position="344"/>
    </location>
</feature>
<dbReference type="PROSITE" id="PS50983">
    <property type="entry name" value="FE_B12_PBP"/>
    <property type="match status" value="1"/>
</dbReference>
<proteinExistence type="inferred from homology"/>
<dbReference type="PANTHER" id="PTHR30532:SF28">
    <property type="entry name" value="PETROBACTIN-BINDING PROTEIN YCLQ"/>
    <property type="match status" value="1"/>
</dbReference>
<dbReference type="Proteomes" id="UP001285636">
    <property type="component" value="Unassembled WGS sequence"/>
</dbReference>
<keyword evidence="5" id="KW-0175">Coiled coil</keyword>
<comment type="similarity">
    <text evidence="2">Belongs to the bacterial solute-binding protein 8 family.</text>
</comment>
<dbReference type="GO" id="GO:0030288">
    <property type="term" value="C:outer membrane-bounded periplasmic space"/>
    <property type="evidence" value="ECO:0007669"/>
    <property type="project" value="TreeGrafter"/>
</dbReference>
<evidence type="ECO:0000313" key="9">
    <source>
        <dbReference type="EMBL" id="MDV2886983.1"/>
    </source>
</evidence>
<dbReference type="CDD" id="cd01140">
    <property type="entry name" value="FatB"/>
    <property type="match status" value="1"/>
</dbReference>
<feature type="signal peptide" evidence="7">
    <location>
        <begin position="1"/>
        <end position="27"/>
    </location>
</feature>
<comment type="caution">
    <text evidence="9">The sequence shown here is derived from an EMBL/GenBank/DDBJ whole genome shotgun (WGS) entry which is preliminary data.</text>
</comment>
<keyword evidence="3" id="KW-0813">Transport</keyword>
<evidence type="ECO:0000313" key="10">
    <source>
        <dbReference type="Proteomes" id="UP001285636"/>
    </source>
</evidence>
<feature type="coiled-coil region" evidence="5">
    <location>
        <begin position="187"/>
        <end position="214"/>
    </location>
</feature>
<dbReference type="RefSeq" id="WP_323467503.1">
    <property type="nucleotide sequence ID" value="NZ_CP144224.1"/>
</dbReference>
<evidence type="ECO:0000259" key="8">
    <source>
        <dbReference type="PROSITE" id="PS50983"/>
    </source>
</evidence>
<keyword evidence="4 7" id="KW-0732">Signal</keyword>
<dbReference type="Gene3D" id="3.40.50.1980">
    <property type="entry name" value="Nitrogenase molybdenum iron protein domain"/>
    <property type="match status" value="2"/>
</dbReference>
<evidence type="ECO:0000256" key="5">
    <source>
        <dbReference type="SAM" id="Coils"/>
    </source>
</evidence>
<dbReference type="GO" id="GO:1901678">
    <property type="term" value="P:iron coordination entity transport"/>
    <property type="evidence" value="ECO:0007669"/>
    <property type="project" value="UniProtKB-ARBA"/>
</dbReference>
<dbReference type="PROSITE" id="PS51257">
    <property type="entry name" value="PROKAR_LIPOPROTEIN"/>
    <property type="match status" value="1"/>
</dbReference>
<accession>A0AAJ2NR79</accession>
<sequence length="344" mass="37098">MSKTLRSLSLRPIMFLFVLVIFAGVLAACGSDNAEEAAADVNAEAEETEGATEDTEEADADADAEASEVTVTHDLGEAVVPKNPETVVVFDMGVLDTLDTLGVNVTALPQENVPDYLEKYKGEEYQNAGTLFEPDFEAIYGMEPDLIIISGRAAEAYDELNEIAPTIFMGVDTANYVESFKGNVTTLAEIFEKEEEAAEKLAAIEQSIEELHETATASETSGLLIMANDGDISAYGPGSRFGLLHDDFGVAPTDDSIEVTNHGQNISFEYIVEQDPEYLFVIDRAAVVGGESSGQQTVENELVKTTRAYEEGNIVYLNPVNWYITSGGLTAVSEMVEEVKAGIE</sequence>
<dbReference type="AlphaFoldDB" id="A0AAJ2NR79"/>
<evidence type="ECO:0000256" key="4">
    <source>
        <dbReference type="ARBA" id="ARBA00022729"/>
    </source>
</evidence>
<evidence type="ECO:0000256" key="2">
    <source>
        <dbReference type="ARBA" id="ARBA00008814"/>
    </source>
</evidence>
<evidence type="ECO:0000256" key="1">
    <source>
        <dbReference type="ARBA" id="ARBA00004193"/>
    </source>
</evidence>
<dbReference type="InterPro" id="IPR002491">
    <property type="entry name" value="ABC_transptr_periplasmic_BD"/>
</dbReference>